<protein>
    <submittedName>
        <fullName evidence="1">Uncharacterized protein</fullName>
    </submittedName>
</protein>
<comment type="caution">
    <text evidence="1">The sequence shown here is derived from an EMBL/GenBank/DDBJ whole genome shotgun (WGS) entry which is preliminary data.</text>
</comment>
<name>A0A6N7IY14_9FIRM</name>
<accession>A0A6N7IY14</accession>
<organism evidence="1 2">
    <name type="scientific">Candidatus Weimeria bifida</name>
    <dbReference type="NCBI Taxonomy" id="2599074"/>
    <lineage>
        <taxon>Bacteria</taxon>
        <taxon>Bacillati</taxon>
        <taxon>Bacillota</taxon>
        <taxon>Clostridia</taxon>
        <taxon>Lachnospirales</taxon>
        <taxon>Lachnospiraceae</taxon>
        <taxon>Candidatus Weimeria</taxon>
    </lineage>
</organism>
<dbReference type="EMBL" id="VOGC01000004">
    <property type="protein sequence ID" value="MQN01191.1"/>
    <property type="molecule type" value="Genomic_DNA"/>
</dbReference>
<proteinExistence type="predicted"/>
<dbReference type="Proteomes" id="UP000460257">
    <property type="component" value="Unassembled WGS sequence"/>
</dbReference>
<gene>
    <name evidence="1" type="ORF">FRC54_04485</name>
</gene>
<dbReference type="AlphaFoldDB" id="A0A6N7IY14"/>
<keyword evidence="2" id="KW-1185">Reference proteome</keyword>
<evidence type="ECO:0000313" key="2">
    <source>
        <dbReference type="Proteomes" id="UP000460257"/>
    </source>
</evidence>
<sequence length="154" mass="17971">MKDRVKEFQEYYPSIESYWRSIILFGRNVATYKFALAKSLLELANKGKTEITLEELSEPYTRNLCEHIKKCAKQTTSKSSRFLKACADYNDGKITHQELIKMAICYGFNNVIDAFHVVGKKEIPVKFYEKDYKFDDKKIILTDNMFKLIESPNG</sequence>
<evidence type="ECO:0000313" key="1">
    <source>
        <dbReference type="EMBL" id="MQN01191.1"/>
    </source>
</evidence>
<reference evidence="1" key="1">
    <citation type="journal article" date="2020" name="Appl. Environ. Microbiol.">
        <title>Medium-Chain Fatty Acid Synthesis by 'Candidatus Weimeria bifida' gen. nov., sp. nov., and 'Candidatus Pseudoramibacter fermentans' sp. nov.</title>
        <authorList>
            <person name="Scarborough M.J."/>
            <person name="Myers K.S."/>
            <person name="Donohue T.J."/>
            <person name="Noguera D.R."/>
        </authorList>
    </citation>
    <scope>NUCLEOTIDE SEQUENCE</scope>
    <source>
        <strain evidence="1">LCO1.1</strain>
    </source>
</reference>